<proteinExistence type="predicted"/>
<gene>
    <name evidence="2" type="ORF">CU669_20555</name>
</gene>
<dbReference type="EMBL" id="PGTO01000042">
    <property type="protein sequence ID" value="RAU20021.1"/>
    <property type="molecule type" value="Genomic_DNA"/>
</dbReference>
<sequence length="61" mass="6120">MPHMTTRQTTAPDPELIRAGRLAVGLAGLVALALAVIVGVHSVGSGPPQGGDVAETLVRHG</sequence>
<name>A0A364NSF5_9PROT</name>
<keyword evidence="1" id="KW-1133">Transmembrane helix</keyword>
<evidence type="ECO:0000256" key="1">
    <source>
        <dbReference type="SAM" id="Phobius"/>
    </source>
</evidence>
<evidence type="ECO:0000313" key="3">
    <source>
        <dbReference type="Proteomes" id="UP000251075"/>
    </source>
</evidence>
<organism evidence="2 3">
    <name type="scientific">Paramagnetospirillum kuznetsovii</name>
    <dbReference type="NCBI Taxonomy" id="2053833"/>
    <lineage>
        <taxon>Bacteria</taxon>
        <taxon>Pseudomonadati</taxon>
        <taxon>Pseudomonadota</taxon>
        <taxon>Alphaproteobacteria</taxon>
        <taxon>Rhodospirillales</taxon>
        <taxon>Magnetospirillaceae</taxon>
        <taxon>Paramagnetospirillum</taxon>
    </lineage>
</organism>
<keyword evidence="1" id="KW-0812">Transmembrane</keyword>
<comment type="caution">
    <text evidence="2">The sequence shown here is derived from an EMBL/GenBank/DDBJ whole genome shotgun (WGS) entry which is preliminary data.</text>
</comment>
<evidence type="ECO:0000313" key="2">
    <source>
        <dbReference type="EMBL" id="RAU20021.1"/>
    </source>
</evidence>
<dbReference type="AlphaFoldDB" id="A0A364NSF5"/>
<keyword evidence="3" id="KW-1185">Reference proteome</keyword>
<accession>A0A364NSF5</accession>
<feature type="transmembrane region" description="Helical" evidence="1">
    <location>
        <begin position="21"/>
        <end position="43"/>
    </location>
</feature>
<protein>
    <submittedName>
        <fullName evidence="2">Uncharacterized protein</fullName>
    </submittedName>
</protein>
<keyword evidence="1" id="KW-0472">Membrane</keyword>
<dbReference type="RefSeq" id="WP_112147458.1">
    <property type="nucleotide sequence ID" value="NZ_PGTO01000042.1"/>
</dbReference>
<dbReference type="Proteomes" id="UP000251075">
    <property type="component" value="Unassembled WGS sequence"/>
</dbReference>
<reference evidence="2 3" key="1">
    <citation type="submission" date="2017-11" db="EMBL/GenBank/DDBJ databases">
        <title>Draft genome sequence of magnetotactic bacterium Magnetospirillum kuznetsovii LBB-42.</title>
        <authorList>
            <person name="Grouzdev D.S."/>
            <person name="Rysina M.S."/>
            <person name="Baslerov R.V."/>
            <person name="Koziaeva V."/>
        </authorList>
    </citation>
    <scope>NUCLEOTIDE SEQUENCE [LARGE SCALE GENOMIC DNA]</scope>
    <source>
        <strain evidence="2 3">LBB-42</strain>
    </source>
</reference>